<dbReference type="PANTHER" id="PTHR32419">
    <property type="entry name" value="GLUTATHIONYL-HYDROQUINONE REDUCTASE"/>
    <property type="match status" value="1"/>
</dbReference>
<feature type="domain" description="GST N-terminal" evidence="1">
    <location>
        <begin position="46"/>
        <end position="144"/>
    </location>
</feature>
<gene>
    <name evidence="2" type="ORF">As57867_017166</name>
</gene>
<comment type="caution">
    <text evidence="2">The sequence shown here is derived from an EMBL/GenBank/DDBJ whole genome shotgun (WGS) entry which is preliminary data.</text>
</comment>
<evidence type="ECO:0000313" key="2">
    <source>
        <dbReference type="EMBL" id="KAF0691596.1"/>
    </source>
</evidence>
<dbReference type="OrthoDB" id="2309723at2759"/>
<proteinExistence type="predicted"/>
<name>A0A6A4Y719_9STRA</name>
<dbReference type="EMBL" id="VJMH01006058">
    <property type="protein sequence ID" value="KAF0691596.1"/>
    <property type="molecule type" value="Genomic_DNA"/>
</dbReference>
<dbReference type="GO" id="GO:0004364">
    <property type="term" value="F:glutathione transferase activity"/>
    <property type="evidence" value="ECO:0007669"/>
    <property type="project" value="InterPro"/>
</dbReference>
<feature type="non-terminal residue" evidence="2">
    <location>
        <position position="211"/>
    </location>
</feature>
<dbReference type="SUPFAM" id="SSF52833">
    <property type="entry name" value="Thioredoxin-like"/>
    <property type="match status" value="1"/>
</dbReference>
<sequence length="211" mass="24009">MTQTNSNNNPSKDGDYKRQVSSFRDWIGSPRFPAEKGRYHLYVSLACPWAHRTLVVRALKGLDDVIGITVMDYLLGPNGWHFSSPDETPGATLDTLNGAKFLSEIYFKAEPTYSGRFTVPVLWDTKENTIVSNESSEIIRMLTKEFDAWSSHPQLQLYPDNLAAEIDAINDWIYNDINNGVYKSGFATTQDAYEKNVYVLFEALDRVEKHL</sequence>
<accession>A0A6A4Y719</accession>
<dbReference type="InterPro" id="IPR036282">
    <property type="entry name" value="Glutathione-S-Trfase_C_sf"/>
</dbReference>
<dbReference type="Gene3D" id="3.40.30.10">
    <property type="entry name" value="Glutaredoxin"/>
    <property type="match status" value="1"/>
</dbReference>
<protein>
    <recommendedName>
        <fullName evidence="1">GST N-terminal domain-containing protein</fullName>
    </recommendedName>
</protein>
<dbReference type="AlphaFoldDB" id="A0A6A4Y719"/>
<dbReference type="InterPro" id="IPR004045">
    <property type="entry name" value="Glutathione_S-Trfase_N"/>
</dbReference>
<evidence type="ECO:0000259" key="1">
    <source>
        <dbReference type="Pfam" id="PF13409"/>
    </source>
</evidence>
<dbReference type="GO" id="GO:0005737">
    <property type="term" value="C:cytoplasm"/>
    <property type="evidence" value="ECO:0007669"/>
    <property type="project" value="TreeGrafter"/>
</dbReference>
<dbReference type="Gene3D" id="1.20.1050.10">
    <property type="match status" value="1"/>
</dbReference>
<dbReference type="InterPro" id="IPR036249">
    <property type="entry name" value="Thioredoxin-like_sf"/>
</dbReference>
<dbReference type="SUPFAM" id="SSF47616">
    <property type="entry name" value="GST C-terminal domain-like"/>
    <property type="match status" value="1"/>
</dbReference>
<dbReference type="Pfam" id="PF13409">
    <property type="entry name" value="GST_N_2"/>
    <property type="match status" value="1"/>
</dbReference>
<dbReference type="PANTHER" id="PTHR32419:SF6">
    <property type="entry name" value="GLUTATHIONE S-TRANSFERASE OMEGA-LIKE 1-RELATED"/>
    <property type="match status" value="1"/>
</dbReference>
<dbReference type="InterPro" id="IPR016639">
    <property type="entry name" value="GST_Omega/GSH"/>
</dbReference>
<reference evidence="2" key="1">
    <citation type="submission" date="2019-06" db="EMBL/GenBank/DDBJ databases">
        <title>Genomics analysis of Aphanomyces spp. identifies a new class of oomycete effector associated with host adaptation.</title>
        <authorList>
            <person name="Gaulin E."/>
        </authorList>
    </citation>
    <scope>NUCLEOTIDE SEQUENCE</scope>
    <source>
        <strain evidence="2">CBS 578.67</strain>
    </source>
</reference>
<organism evidence="2">
    <name type="scientific">Aphanomyces stellatus</name>
    <dbReference type="NCBI Taxonomy" id="120398"/>
    <lineage>
        <taxon>Eukaryota</taxon>
        <taxon>Sar</taxon>
        <taxon>Stramenopiles</taxon>
        <taxon>Oomycota</taxon>
        <taxon>Saprolegniomycetes</taxon>
        <taxon>Saprolegniales</taxon>
        <taxon>Verrucalvaceae</taxon>
        <taxon>Aphanomyces</taxon>
    </lineage>
</organism>